<gene>
    <name evidence="7" type="ORF">HBR001_LOCUS7495</name>
</gene>
<name>A0AAV0UNC4_HYABA</name>
<proteinExistence type="inferred from homology"/>
<evidence type="ECO:0000256" key="4">
    <source>
        <dbReference type="ARBA" id="ARBA00023235"/>
    </source>
</evidence>
<dbReference type="EMBL" id="CANTFL010001373">
    <property type="protein sequence ID" value="CAI5738467.1"/>
    <property type="molecule type" value="Genomic_DNA"/>
</dbReference>
<accession>A0AAV0UNC4</accession>
<evidence type="ECO:0000256" key="3">
    <source>
        <dbReference type="ARBA" id="ARBA00012083"/>
    </source>
</evidence>
<feature type="active site" evidence="6">
    <location>
        <position position="127"/>
    </location>
</feature>
<comment type="caution">
    <text evidence="7">The sequence shown here is derived from an EMBL/GenBank/DDBJ whole genome shotgun (WGS) entry which is preliminary data.</text>
</comment>
<comment type="similarity">
    <text evidence="2 5">Belongs to the glucose-6-phosphate 1-epimerase family.</text>
</comment>
<dbReference type="GO" id="GO:0030246">
    <property type="term" value="F:carbohydrate binding"/>
    <property type="evidence" value="ECO:0007669"/>
    <property type="project" value="UniProtKB-UniRule"/>
</dbReference>
<dbReference type="AlphaFoldDB" id="A0AAV0UNC4"/>
<keyword evidence="8" id="KW-1185">Reference proteome</keyword>
<dbReference type="GO" id="GO:0005975">
    <property type="term" value="P:carbohydrate metabolic process"/>
    <property type="evidence" value="ECO:0007669"/>
    <property type="project" value="InterPro"/>
</dbReference>
<protein>
    <recommendedName>
        <fullName evidence="3 5">glucose-6-phosphate 1-epimerase</fullName>
        <ecNumber evidence="3 5">5.1.3.15</ecNumber>
    </recommendedName>
</protein>
<sequence length="280" mass="31126">MTSAQPESVIELRHLSGARAEINVYGATVTSFYAATEPDRNVLFVSKLARLDGSKPIRGGIPPRVPRVRRGRWDAESRLCPSDETKKMYPYDVTLVYKVQLLATELVTALSVQNRSAHEIAFHALLHTYLAVDDVRCGRVRVERLGGVRYFDKVRPADDGNKVEQTDALTIDQETDRIYADAPSSIVVRMQRGGDTSQQVVTIDKMACLSKSSTPTDAVAQKSDVVVWNPWVDKAKSMSDFGDDEYVTMLCVEPGRVSEQQPLAAGYTYTLQQKIRLSAL</sequence>
<evidence type="ECO:0000256" key="5">
    <source>
        <dbReference type="PIRNR" id="PIRNR016020"/>
    </source>
</evidence>
<dbReference type="GO" id="GO:0005737">
    <property type="term" value="C:cytoplasm"/>
    <property type="evidence" value="ECO:0007669"/>
    <property type="project" value="TreeGrafter"/>
</dbReference>
<evidence type="ECO:0000256" key="6">
    <source>
        <dbReference type="PIRSR" id="PIRSR016020-1"/>
    </source>
</evidence>
<evidence type="ECO:0000313" key="7">
    <source>
        <dbReference type="EMBL" id="CAI5738467.1"/>
    </source>
</evidence>
<dbReference type="PANTHER" id="PTHR11122">
    <property type="entry name" value="APOSPORY-ASSOCIATED PROTEIN C-RELATED"/>
    <property type="match status" value="1"/>
</dbReference>
<dbReference type="PANTHER" id="PTHR11122:SF13">
    <property type="entry name" value="GLUCOSE-6-PHOSPHATE 1-EPIMERASE"/>
    <property type="match status" value="1"/>
</dbReference>
<evidence type="ECO:0000256" key="1">
    <source>
        <dbReference type="ARBA" id="ARBA00001096"/>
    </source>
</evidence>
<dbReference type="PIRSF" id="PIRSF016020">
    <property type="entry name" value="PHexose_mutarotase"/>
    <property type="match status" value="1"/>
</dbReference>
<dbReference type="InterPro" id="IPR014718">
    <property type="entry name" value="GH-type_carb-bd"/>
</dbReference>
<dbReference type="SUPFAM" id="SSF74650">
    <property type="entry name" value="Galactose mutarotase-like"/>
    <property type="match status" value="1"/>
</dbReference>
<dbReference type="Pfam" id="PF01263">
    <property type="entry name" value="Aldose_epim"/>
    <property type="match status" value="1"/>
</dbReference>
<evidence type="ECO:0000313" key="8">
    <source>
        <dbReference type="Proteomes" id="UP001162031"/>
    </source>
</evidence>
<dbReference type="InterPro" id="IPR008183">
    <property type="entry name" value="Aldose_1/G6P_1-epimerase"/>
</dbReference>
<comment type="catalytic activity">
    <reaction evidence="1">
        <text>alpha-D-glucose 6-phosphate = beta-D-glucose 6-phosphate</text>
        <dbReference type="Rhea" id="RHEA:16249"/>
        <dbReference type="ChEBI" id="CHEBI:58225"/>
        <dbReference type="ChEBI" id="CHEBI:58247"/>
        <dbReference type="EC" id="5.1.3.15"/>
    </reaction>
</comment>
<reference evidence="7" key="1">
    <citation type="submission" date="2022-12" db="EMBL/GenBank/DDBJ databases">
        <authorList>
            <person name="Webb A."/>
        </authorList>
    </citation>
    <scope>NUCLEOTIDE SEQUENCE</scope>
    <source>
        <strain evidence="7">Hp1</strain>
    </source>
</reference>
<dbReference type="EC" id="5.1.3.15" evidence="3 5"/>
<organism evidence="7 8">
    <name type="scientific">Hyaloperonospora brassicae</name>
    <name type="common">Brassica downy mildew</name>
    <name type="synonym">Peronospora brassicae</name>
    <dbReference type="NCBI Taxonomy" id="162125"/>
    <lineage>
        <taxon>Eukaryota</taxon>
        <taxon>Sar</taxon>
        <taxon>Stramenopiles</taxon>
        <taxon>Oomycota</taxon>
        <taxon>Peronosporomycetes</taxon>
        <taxon>Peronosporales</taxon>
        <taxon>Peronosporaceae</taxon>
        <taxon>Hyaloperonospora</taxon>
    </lineage>
</organism>
<dbReference type="Gene3D" id="2.70.98.10">
    <property type="match status" value="1"/>
</dbReference>
<evidence type="ECO:0000256" key="2">
    <source>
        <dbReference type="ARBA" id="ARBA00005866"/>
    </source>
</evidence>
<feature type="active site" evidence="6">
    <location>
        <position position="253"/>
    </location>
</feature>
<dbReference type="InterPro" id="IPR011013">
    <property type="entry name" value="Gal_mutarotase_sf_dom"/>
</dbReference>
<dbReference type="GO" id="GO:0047938">
    <property type="term" value="F:glucose-6-phosphate 1-epimerase activity"/>
    <property type="evidence" value="ECO:0007669"/>
    <property type="project" value="UniProtKB-UniRule"/>
</dbReference>
<dbReference type="InterPro" id="IPR025532">
    <property type="entry name" value="G6P_1-epimerase"/>
</dbReference>
<keyword evidence="4 5" id="KW-0413">Isomerase</keyword>
<dbReference type="Proteomes" id="UP001162031">
    <property type="component" value="Unassembled WGS sequence"/>
</dbReference>